<evidence type="ECO:0000313" key="5">
    <source>
        <dbReference type="EMBL" id="OEL18032.1"/>
    </source>
</evidence>
<comment type="caution">
    <text evidence="5">The sequence shown here is derived from an EMBL/GenBank/DDBJ whole genome shotgun (WGS) entry which is preliminary data.</text>
</comment>
<evidence type="ECO:0008006" key="7">
    <source>
        <dbReference type="Google" id="ProtNLM"/>
    </source>
</evidence>
<feature type="compositionally biased region" description="Pro residues" evidence="4">
    <location>
        <begin position="17"/>
        <end position="39"/>
    </location>
</feature>
<gene>
    <name evidence="5" type="ORF">BAE44_0020949</name>
</gene>
<feature type="region of interest" description="Disordered" evidence="4">
    <location>
        <begin position="11"/>
        <end position="43"/>
    </location>
</feature>
<comment type="subcellular location">
    <subcellularLocation>
        <location evidence="1">Nucleus</location>
    </subcellularLocation>
</comment>
<protein>
    <recommendedName>
        <fullName evidence="7">RRM domain-containing protein</fullName>
    </recommendedName>
</protein>
<evidence type="ECO:0000313" key="6">
    <source>
        <dbReference type="Proteomes" id="UP000095767"/>
    </source>
</evidence>
<dbReference type="EMBL" id="LWDX02057974">
    <property type="protein sequence ID" value="OEL18032.1"/>
    <property type="molecule type" value="Genomic_DNA"/>
</dbReference>
<dbReference type="InterPro" id="IPR012677">
    <property type="entry name" value="Nucleotide-bd_a/b_plait_sf"/>
</dbReference>
<proteinExistence type="predicted"/>
<keyword evidence="3" id="KW-0539">Nucleus</keyword>
<sequence length="304" mass="31887">MAGAGIHPFHQQWPPAAAAPPPPGAPASVAVPPPPPVPGAPGTAAADEVRTIFITGLPVDVKERELHNLLRWLPGFEASQINFKGDQPMGFALFASAHQAVAAKAALQDLVFDAETKASLHTEMAKKNLFVKRGVGTDANAVDQSKRLRTGGDYTHSPYAPPPFHPPPPAVSMWGTAGYIAAPPPYNPYGYPVPPVAMTPPSPCTTAYAPVQNTKDNPPCNTLFIAPDLFCQDVNAATAVHHTLQGAVIPSSGRGGMRIQYPLFFLNSSVCSSLHIKTFSKNPFGRRKDAAGGLAGILNGASAN</sequence>
<dbReference type="GO" id="GO:0003723">
    <property type="term" value="F:RNA binding"/>
    <property type="evidence" value="ECO:0007669"/>
    <property type="project" value="UniProtKB-KW"/>
</dbReference>
<organism evidence="5 6">
    <name type="scientific">Dichanthelium oligosanthes</name>
    <dbReference type="NCBI Taxonomy" id="888268"/>
    <lineage>
        <taxon>Eukaryota</taxon>
        <taxon>Viridiplantae</taxon>
        <taxon>Streptophyta</taxon>
        <taxon>Embryophyta</taxon>
        <taxon>Tracheophyta</taxon>
        <taxon>Spermatophyta</taxon>
        <taxon>Magnoliopsida</taxon>
        <taxon>Liliopsida</taxon>
        <taxon>Poales</taxon>
        <taxon>Poaceae</taxon>
        <taxon>PACMAD clade</taxon>
        <taxon>Panicoideae</taxon>
        <taxon>Panicodae</taxon>
        <taxon>Paniceae</taxon>
        <taxon>Dichantheliinae</taxon>
        <taxon>Dichanthelium</taxon>
    </lineage>
</organism>
<keyword evidence="6" id="KW-1185">Reference proteome</keyword>
<accession>A0A1E5UYN4</accession>
<dbReference type="SUPFAM" id="SSF54928">
    <property type="entry name" value="RNA-binding domain, RBD"/>
    <property type="match status" value="1"/>
</dbReference>
<dbReference type="Gene3D" id="3.30.70.330">
    <property type="match status" value="1"/>
</dbReference>
<keyword evidence="2" id="KW-0694">RNA-binding</keyword>
<dbReference type="InterPro" id="IPR035979">
    <property type="entry name" value="RBD_domain_sf"/>
</dbReference>
<dbReference type="OrthoDB" id="431169at2759"/>
<dbReference type="STRING" id="888268.A0A1E5UYN4"/>
<dbReference type="FunFam" id="3.30.70.330:FF:000037">
    <property type="entry name" value="RNA-binding protein with multiple splicing 2"/>
    <property type="match status" value="1"/>
</dbReference>
<dbReference type="GO" id="GO:0005634">
    <property type="term" value="C:nucleus"/>
    <property type="evidence" value="ECO:0007669"/>
    <property type="project" value="UniProtKB-SubCell"/>
</dbReference>
<dbReference type="AlphaFoldDB" id="A0A1E5UYN4"/>
<evidence type="ECO:0000256" key="3">
    <source>
        <dbReference type="ARBA" id="ARBA00023242"/>
    </source>
</evidence>
<evidence type="ECO:0000256" key="4">
    <source>
        <dbReference type="SAM" id="MobiDB-lite"/>
    </source>
</evidence>
<dbReference type="Proteomes" id="UP000095767">
    <property type="component" value="Unassembled WGS sequence"/>
</dbReference>
<evidence type="ECO:0000256" key="2">
    <source>
        <dbReference type="ARBA" id="ARBA00022884"/>
    </source>
</evidence>
<evidence type="ECO:0000256" key="1">
    <source>
        <dbReference type="ARBA" id="ARBA00004123"/>
    </source>
</evidence>
<reference evidence="5 6" key="1">
    <citation type="submission" date="2016-09" db="EMBL/GenBank/DDBJ databases">
        <title>The draft genome of Dichanthelium oligosanthes: A C3 panicoid grass species.</title>
        <authorList>
            <person name="Studer A.J."/>
            <person name="Schnable J.C."/>
            <person name="Brutnell T.P."/>
        </authorList>
    </citation>
    <scope>NUCLEOTIDE SEQUENCE [LARGE SCALE GENOMIC DNA]</scope>
    <source>
        <strain evidence="6">cv. Kellogg 1175</strain>
        <tissue evidence="5">Leaf</tissue>
    </source>
</reference>
<name>A0A1E5UYN4_9POAL</name>
<dbReference type="PANTHER" id="PTHR10501">
    <property type="entry name" value="U1 SMALL NUCLEAR RIBONUCLEOPROTEIN A/U2 SMALL NUCLEAR RIBONUCLEOPROTEIN B"/>
    <property type="match status" value="1"/>
</dbReference>